<reference evidence="1 2" key="1">
    <citation type="journal article" date="2016" name="Nat. Commun.">
        <title>Thousands of microbial genomes shed light on interconnected biogeochemical processes in an aquifer system.</title>
        <authorList>
            <person name="Anantharaman K."/>
            <person name="Brown C.T."/>
            <person name="Hug L.A."/>
            <person name="Sharon I."/>
            <person name="Castelle C.J."/>
            <person name="Probst A.J."/>
            <person name="Thomas B.C."/>
            <person name="Singh A."/>
            <person name="Wilkins M.J."/>
            <person name="Karaoz U."/>
            <person name="Brodie E.L."/>
            <person name="Williams K.H."/>
            <person name="Hubbard S.S."/>
            <person name="Banfield J.F."/>
        </authorList>
    </citation>
    <scope>NUCLEOTIDE SEQUENCE [LARGE SCALE GENOMIC DNA]</scope>
</reference>
<dbReference type="EMBL" id="MFGJ01000006">
    <property type="protein sequence ID" value="OGF32425.1"/>
    <property type="molecule type" value="Genomic_DNA"/>
</dbReference>
<gene>
    <name evidence="1" type="ORF">A2478_03845</name>
</gene>
<proteinExistence type="predicted"/>
<evidence type="ECO:0000313" key="1">
    <source>
        <dbReference type="EMBL" id="OGF32425.1"/>
    </source>
</evidence>
<dbReference type="Proteomes" id="UP000179001">
    <property type="component" value="Unassembled WGS sequence"/>
</dbReference>
<accession>A0A1F5T0C7</accession>
<dbReference type="AlphaFoldDB" id="A0A1F5T0C7"/>
<dbReference type="STRING" id="1798002.A2478_03845"/>
<comment type="caution">
    <text evidence="1">The sequence shown here is derived from an EMBL/GenBank/DDBJ whole genome shotgun (WGS) entry which is preliminary data.</text>
</comment>
<organism evidence="1 2">
    <name type="scientific">Candidatus Falkowbacteria bacterium RIFOXYC2_FULL_36_12</name>
    <dbReference type="NCBI Taxonomy" id="1798002"/>
    <lineage>
        <taxon>Bacteria</taxon>
        <taxon>Candidatus Falkowiibacteriota</taxon>
    </lineage>
</organism>
<protein>
    <submittedName>
        <fullName evidence="1">Uncharacterized protein</fullName>
    </submittedName>
</protein>
<evidence type="ECO:0000313" key="2">
    <source>
        <dbReference type="Proteomes" id="UP000179001"/>
    </source>
</evidence>
<name>A0A1F5T0C7_9BACT</name>
<sequence>MKKIIQILLIVILVAIILLVVVFSFDLFDYRTKFISYTINNFLSEKIDGYTPLPESGVIASDTTSTKNYNTNPLLNSTQEKQLEDLGVDVSQLPTSISPTMQQCLIQAVGQTRADEIVAGSAPSALEVIKARNCL</sequence>